<name>A0A0F9N555_9ZZZZ</name>
<dbReference type="InterPro" id="IPR032675">
    <property type="entry name" value="LRR_dom_sf"/>
</dbReference>
<dbReference type="InterPro" id="IPR001611">
    <property type="entry name" value="Leu-rich_rpt"/>
</dbReference>
<sequence length="50" mass="5977">MEEIEIRIINLIKKKYRILIKGLENLTNLKELNLNENKITVVKRLENITN</sequence>
<dbReference type="Gene3D" id="3.80.10.10">
    <property type="entry name" value="Ribonuclease Inhibitor"/>
    <property type="match status" value="1"/>
</dbReference>
<reference evidence="1" key="1">
    <citation type="journal article" date="2015" name="Nature">
        <title>Complex archaea that bridge the gap between prokaryotes and eukaryotes.</title>
        <authorList>
            <person name="Spang A."/>
            <person name="Saw J.H."/>
            <person name="Jorgensen S.L."/>
            <person name="Zaremba-Niedzwiedzka K."/>
            <person name="Martijn J."/>
            <person name="Lind A.E."/>
            <person name="van Eijk R."/>
            <person name="Schleper C."/>
            <person name="Guy L."/>
            <person name="Ettema T.J."/>
        </authorList>
    </citation>
    <scope>NUCLEOTIDE SEQUENCE</scope>
</reference>
<dbReference type="EMBL" id="LAZR01003956">
    <property type="protein sequence ID" value="KKN13124.1"/>
    <property type="molecule type" value="Genomic_DNA"/>
</dbReference>
<evidence type="ECO:0008006" key="2">
    <source>
        <dbReference type="Google" id="ProtNLM"/>
    </source>
</evidence>
<comment type="caution">
    <text evidence="1">The sequence shown here is derived from an EMBL/GenBank/DDBJ whole genome shotgun (WGS) entry which is preliminary data.</text>
</comment>
<organism evidence="1">
    <name type="scientific">marine sediment metagenome</name>
    <dbReference type="NCBI Taxonomy" id="412755"/>
    <lineage>
        <taxon>unclassified sequences</taxon>
        <taxon>metagenomes</taxon>
        <taxon>ecological metagenomes</taxon>
    </lineage>
</organism>
<protein>
    <recommendedName>
        <fullName evidence="2">Leucine-rich repeat domain-containing protein</fullName>
    </recommendedName>
</protein>
<dbReference type="PROSITE" id="PS51450">
    <property type="entry name" value="LRR"/>
    <property type="match status" value="1"/>
</dbReference>
<accession>A0A0F9N555</accession>
<evidence type="ECO:0000313" key="1">
    <source>
        <dbReference type="EMBL" id="KKN13124.1"/>
    </source>
</evidence>
<gene>
    <name evidence="1" type="ORF">LCGC14_1009580</name>
</gene>
<proteinExistence type="predicted"/>
<dbReference type="SUPFAM" id="SSF52075">
    <property type="entry name" value="Outer arm dynein light chain 1"/>
    <property type="match status" value="1"/>
</dbReference>
<dbReference type="AlphaFoldDB" id="A0A0F9N555"/>